<feature type="transmembrane region" description="Helical" evidence="6">
    <location>
        <begin position="209"/>
        <end position="226"/>
    </location>
</feature>
<evidence type="ECO:0000313" key="7">
    <source>
        <dbReference type="EMBL" id="VAW86625.1"/>
    </source>
</evidence>
<evidence type="ECO:0000256" key="4">
    <source>
        <dbReference type="ARBA" id="ARBA00022989"/>
    </source>
</evidence>
<protein>
    <submittedName>
        <fullName evidence="7">Permease often clustered with de novo purine synthesis</fullName>
    </submittedName>
</protein>
<dbReference type="PRINTS" id="PR00173">
    <property type="entry name" value="EDTRNSPORT"/>
</dbReference>
<proteinExistence type="inferred from homology"/>
<feature type="transmembrane region" description="Helical" evidence="6">
    <location>
        <begin position="59"/>
        <end position="80"/>
    </location>
</feature>
<gene>
    <name evidence="7" type="ORF">MNBD_GAMMA17-353</name>
</gene>
<reference evidence="7" key="1">
    <citation type="submission" date="2018-06" db="EMBL/GenBank/DDBJ databases">
        <authorList>
            <person name="Zhirakovskaya E."/>
        </authorList>
    </citation>
    <scope>NUCLEOTIDE SEQUENCE</scope>
</reference>
<organism evidence="7">
    <name type="scientific">hydrothermal vent metagenome</name>
    <dbReference type="NCBI Taxonomy" id="652676"/>
    <lineage>
        <taxon>unclassified sequences</taxon>
        <taxon>metagenomes</taxon>
        <taxon>ecological metagenomes</taxon>
    </lineage>
</organism>
<dbReference type="EMBL" id="UOFQ01000046">
    <property type="protein sequence ID" value="VAW86625.1"/>
    <property type="molecule type" value="Genomic_DNA"/>
</dbReference>
<dbReference type="GO" id="GO:0055085">
    <property type="term" value="P:transmembrane transport"/>
    <property type="evidence" value="ECO:0007669"/>
    <property type="project" value="TreeGrafter"/>
</dbReference>
<comment type="similarity">
    <text evidence="2">Belongs to the autoinducer-2 exporter (AI-2E) (TC 2.A.86) family.</text>
</comment>
<dbReference type="PANTHER" id="PTHR21716:SF64">
    <property type="entry name" value="AI-2 TRANSPORT PROTEIN TQSA"/>
    <property type="match status" value="1"/>
</dbReference>
<dbReference type="GO" id="GO:0016020">
    <property type="term" value="C:membrane"/>
    <property type="evidence" value="ECO:0007669"/>
    <property type="project" value="UniProtKB-SubCell"/>
</dbReference>
<feature type="transmembrane region" description="Helical" evidence="6">
    <location>
        <begin position="313"/>
        <end position="334"/>
    </location>
</feature>
<accession>A0A3B0Z004</accession>
<feature type="transmembrane region" description="Helical" evidence="6">
    <location>
        <begin position="269"/>
        <end position="293"/>
    </location>
</feature>
<keyword evidence="5 6" id="KW-0472">Membrane</keyword>
<feature type="transmembrane region" description="Helical" evidence="6">
    <location>
        <begin position="7"/>
        <end position="24"/>
    </location>
</feature>
<dbReference type="Pfam" id="PF01594">
    <property type="entry name" value="AI-2E_transport"/>
    <property type="match status" value="1"/>
</dbReference>
<evidence type="ECO:0000256" key="3">
    <source>
        <dbReference type="ARBA" id="ARBA00022692"/>
    </source>
</evidence>
<feature type="transmembrane region" description="Helical" evidence="6">
    <location>
        <begin position="232"/>
        <end position="257"/>
    </location>
</feature>
<comment type="subcellular location">
    <subcellularLocation>
        <location evidence="1">Membrane</location>
        <topology evidence="1">Multi-pass membrane protein</topology>
    </subcellularLocation>
</comment>
<dbReference type="AlphaFoldDB" id="A0A3B0Z004"/>
<keyword evidence="3 6" id="KW-0812">Transmembrane</keyword>
<evidence type="ECO:0000256" key="6">
    <source>
        <dbReference type="SAM" id="Phobius"/>
    </source>
</evidence>
<dbReference type="InterPro" id="IPR002549">
    <property type="entry name" value="AI-2E-like"/>
</dbReference>
<sequence length="385" mass="41863">MAEAQKWWILILVAGSGVLLYLLAPVLTPFLIAGLLAYLGHPFVVRLEQRGLSRNNSTLTVFSVISLLVLMLPIVIIPLLERQVGVFVNNWPGYVDWVQRVALPWAQQHIGFGETLNLELLKQAFVDHWRQVGGTAIGLVAVVSRSGLAVLEWMANLVLIPVVTFYLLRDWGDLIEHLRSLLPRAAEPKVCRVATDCDEVLGTFMRGQLSVMLALTVIYTVGLWMVGLDLAFLIGLLAGIVSFVPYLGLIVGIVVAGTASIVQVHDLSLLLFVIAVFGVGQLLEGFVLTPWLVGERIGLHPVMVIFSVMAGGQLFGFFGILLALPVSAVLVVLLRYAHDQYLESNIYGADEVMETNVAAVSETIGEAVVGTTEATVSETAENKVE</sequence>
<evidence type="ECO:0000256" key="1">
    <source>
        <dbReference type="ARBA" id="ARBA00004141"/>
    </source>
</evidence>
<evidence type="ECO:0000256" key="2">
    <source>
        <dbReference type="ARBA" id="ARBA00009773"/>
    </source>
</evidence>
<keyword evidence="4 6" id="KW-1133">Transmembrane helix</keyword>
<evidence type="ECO:0000256" key="5">
    <source>
        <dbReference type="ARBA" id="ARBA00023136"/>
    </source>
</evidence>
<dbReference type="PANTHER" id="PTHR21716">
    <property type="entry name" value="TRANSMEMBRANE PROTEIN"/>
    <property type="match status" value="1"/>
</dbReference>
<name>A0A3B0Z004_9ZZZZ</name>